<feature type="domain" description="UbiC transcription regulator-associated" evidence="1">
    <location>
        <begin position="28"/>
        <end position="165"/>
    </location>
</feature>
<dbReference type="PANTHER" id="PTHR44846">
    <property type="entry name" value="MANNOSYL-D-GLYCERATE TRANSPORT/METABOLISM SYSTEM REPRESSOR MNGR-RELATED"/>
    <property type="match status" value="1"/>
</dbReference>
<proteinExistence type="predicted"/>
<evidence type="ECO:0000259" key="1">
    <source>
        <dbReference type="SMART" id="SM00866"/>
    </source>
</evidence>
<reference evidence="2 3" key="1">
    <citation type="submission" date="2021-01" db="EMBL/GenBank/DDBJ databases">
        <title>Whole genome shotgun sequence of Catellatospora coxensis NBRC 107359.</title>
        <authorList>
            <person name="Komaki H."/>
            <person name="Tamura T."/>
        </authorList>
    </citation>
    <scope>NUCLEOTIDE SEQUENCE [LARGE SCALE GENOMIC DNA]</scope>
    <source>
        <strain evidence="2 3">NBRC 107359</strain>
    </source>
</reference>
<dbReference type="InterPro" id="IPR028978">
    <property type="entry name" value="Chorismate_lyase_/UTRA_dom_sf"/>
</dbReference>
<comment type="caution">
    <text evidence="2">The sequence shown here is derived from an EMBL/GenBank/DDBJ whole genome shotgun (WGS) entry which is preliminary data.</text>
</comment>
<dbReference type="GO" id="GO:0003677">
    <property type="term" value="F:DNA binding"/>
    <property type="evidence" value="ECO:0007669"/>
    <property type="project" value="InterPro"/>
</dbReference>
<name>A0A8J3L481_9ACTN</name>
<gene>
    <name evidence="2" type="ORF">Cco03nite_78140</name>
</gene>
<dbReference type="SUPFAM" id="SSF64288">
    <property type="entry name" value="Chorismate lyase-like"/>
    <property type="match status" value="1"/>
</dbReference>
<protein>
    <recommendedName>
        <fullName evidence="1">UbiC transcription regulator-associated domain-containing protein</fullName>
    </recommendedName>
</protein>
<dbReference type="InterPro" id="IPR011663">
    <property type="entry name" value="UTRA"/>
</dbReference>
<organism evidence="2 3">
    <name type="scientific">Catellatospora coxensis</name>
    <dbReference type="NCBI Taxonomy" id="310354"/>
    <lineage>
        <taxon>Bacteria</taxon>
        <taxon>Bacillati</taxon>
        <taxon>Actinomycetota</taxon>
        <taxon>Actinomycetes</taxon>
        <taxon>Micromonosporales</taxon>
        <taxon>Micromonosporaceae</taxon>
        <taxon>Catellatospora</taxon>
    </lineage>
</organism>
<dbReference type="Pfam" id="PF07702">
    <property type="entry name" value="UTRA"/>
    <property type="match status" value="1"/>
</dbReference>
<evidence type="ECO:0000313" key="2">
    <source>
        <dbReference type="EMBL" id="GIG11114.1"/>
    </source>
</evidence>
<dbReference type="Proteomes" id="UP000630887">
    <property type="component" value="Unassembled WGS sequence"/>
</dbReference>
<dbReference type="EMBL" id="BONI01000115">
    <property type="protein sequence ID" value="GIG11114.1"/>
    <property type="molecule type" value="Genomic_DNA"/>
</dbReference>
<dbReference type="SMART" id="SM00866">
    <property type="entry name" value="UTRA"/>
    <property type="match status" value="1"/>
</dbReference>
<dbReference type="PANTHER" id="PTHR44846:SF17">
    <property type="entry name" value="GNTR-FAMILY TRANSCRIPTIONAL REGULATOR"/>
    <property type="match status" value="1"/>
</dbReference>
<dbReference type="GO" id="GO:0045892">
    <property type="term" value="P:negative regulation of DNA-templated transcription"/>
    <property type="evidence" value="ECO:0007669"/>
    <property type="project" value="TreeGrafter"/>
</dbReference>
<evidence type="ECO:0000313" key="3">
    <source>
        <dbReference type="Proteomes" id="UP000630887"/>
    </source>
</evidence>
<sequence length="180" mass="19221">MEPSGEPISYVLPQPVGAPDAWTVEAAQLGGVGTQRLLEVAEVAAPPAVATVLGPRVVVRRRLVLLDERPVELADSYYPLEVARGTGLAEAGRIRGGAPTLLATLGYLPDEVAEELAVRPGTAAETASLDLADGSLVVELFRVTRDRDGRAYEVAAMVMRPEGRVFRYRMKVGDDGVSRQ</sequence>
<dbReference type="Gene3D" id="3.40.1410.10">
    <property type="entry name" value="Chorismate lyase-like"/>
    <property type="match status" value="1"/>
</dbReference>
<dbReference type="RefSeq" id="WP_203699069.1">
    <property type="nucleotide sequence ID" value="NZ_BAAALC010000096.1"/>
</dbReference>
<keyword evidence="3" id="KW-1185">Reference proteome</keyword>
<dbReference type="AlphaFoldDB" id="A0A8J3L481"/>
<dbReference type="InterPro" id="IPR050679">
    <property type="entry name" value="Bact_HTH_transcr_reg"/>
</dbReference>
<accession>A0A8J3L481</accession>